<sequence length="936" mass="106852">MRLAARNGSKMSRSDIDSTRSMRRGNKMCILARKARRKAATSEAGPSNDIQVHHAPIDDLQDFDYSQLEDEHGNPTSPVLSDASMASNPTVVQPHAASVQMPSEFKTEYHPRSARATLYQMFDEFGITQEMQHAPVDEEPWRPFRSRGDFEFSEIALDAALNKSQINALLELISRIAQGQAQITLKNETDLSRAWDNAAAELTPFSKHEVPVIYKRKEQEYEVHTRPVWDWALDLLDNPLLAPHFVWDACRVYKHNGTDFERFFNEPWTGDRWWDIQSSLPPDVENAVPFCFILYADKSKLSSHGTVKGYPVVVRCANLPVDIRNGEGFGGGRVVGWLPIVPDDAAEEGKLGYTTLKRVVWHESFFKLLEHVAQHSKTGYSHKGYNGIPRWLFPVILILSADYEEQCMMSLIRGRGGKCPCPVCLVPLAELHDLSKSYPIRTVEEAQEALRIYGCSKAEGEQILKALGLRPVANVFWLILRSSPHDALSLDRLHSLHAGLWKHLLEELKKILASLGRDAQEAFEKSIANFPRWRHLTHFESVINITFTDGNKYQDLSKQTLYPALNILTHRASPVGHQLLRVISSYLQLDSWIGLDLHTERTLAAIDAELLVFDAELKAYITCAEESEVEKLKLDWNFPKTHLWKHVVRDIRLKGVARNYSTRPNEKLHGPLKDTYHRRTNGKDTATQILRIDHHKFASKLLRERVNTLDEHCRLQALGDGGLDEDIDVPVAFNGHVKLGSPVPPLDILGVESRGQTDRAFQSFRRKFSEFINNALPTYGHQLTSWVTFPGDFKIHEHRYLKVNYESAVDWRQNTDHLRCNPKFHGRPRFDHALIQLTAEETAFVQLIFMFRCHISNLGPFEFALVQPYTARVGPRRTDSTFKLTRVKAVPRSSSIFVPLKSFIRGAVLVPDSEHQDEYFVVDHIDGDMFLRMKHI</sequence>
<dbReference type="OrthoDB" id="3239511at2759"/>
<comment type="caution">
    <text evidence="2">The sequence shown here is derived from an EMBL/GenBank/DDBJ whole genome shotgun (WGS) entry which is preliminary data.</text>
</comment>
<dbReference type="RefSeq" id="XP_041291529.1">
    <property type="nucleotide sequence ID" value="XM_041443342.1"/>
</dbReference>
<dbReference type="Pfam" id="PF18759">
    <property type="entry name" value="Plavaka"/>
    <property type="match status" value="1"/>
</dbReference>
<evidence type="ECO:0000313" key="2">
    <source>
        <dbReference type="EMBL" id="KAG2106219.1"/>
    </source>
</evidence>
<dbReference type="Proteomes" id="UP000823399">
    <property type="component" value="Unassembled WGS sequence"/>
</dbReference>
<dbReference type="EMBL" id="JABBWM010000036">
    <property type="protein sequence ID" value="KAG2106219.1"/>
    <property type="molecule type" value="Genomic_DNA"/>
</dbReference>
<protein>
    <submittedName>
        <fullName evidence="2">Uncharacterized protein</fullName>
    </submittedName>
</protein>
<proteinExistence type="predicted"/>
<keyword evidence="3" id="KW-1185">Reference proteome</keyword>
<organism evidence="2 3">
    <name type="scientific">Suillus discolor</name>
    <dbReference type="NCBI Taxonomy" id="1912936"/>
    <lineage>
        <taxon>Eukaryota</taxon>
        <taxon>Fungi</taxon>
        <taxon>Dikarya</taxon>
        <taxon>Basidiomycota</taxon>
        <taxon>Agaricomycotina</taxon>
        <taxon>Agaricomycetes</taxon>
        <taxon>Agaricomycetidae</taxon>
        <taxon>Boletales</taxon>
        <taxon>Suillineae</taxon>
        <taxon>Suillaceae</taxon>
        <taxon>Suillus</taxon>
    </lineage>
</organism>
<gene>
    <name evidence="2" type="ORF">F5147DRAFT_804947</name>
</gene>
<reference evidence="2" key="1">
    <citation type="journal article" date="2020" name="New Phytol.">
        <title>Comparative genomics reveals dynamic genome evolution in host specialist ectomycorrhizal fungi.</title>
        <authorList>
            <person name="Lofgren L.A."/>
            <person name="Nguyen N.H."/>
            <person name="Vilgalys R."/>
            <person name="Ruytinx J."/>
            <person name="Liao H.L."/>
            <person name="Branco S."/>
            <person name="Kuo A."/>
            <person name="LaButti K."/>
            <person name="Lipzen A."/>
            <person name="Andreopoulos W."/>
            <person name="Pangilinan J."/>
            <person name="Riley R."/>
            <person name="Hundley H."/>
            <person name="Na H."/>
            <person name="Barry K."/>
            <person name="Grigoriev I.V."/>
            <person name="Stajich J.E."/>
            <person name="Kennedy P.G."/>
        </authorList>
    </citation>
    <scope>NUCLEOTIDE SEQUENCE</scope>
    <source>
        <strain evidence="2">FC423</strain>
    </source>
</reference>
<name>A0A9P7F5P6_9AGAM</name>
<dbReference type="GeneID" id="64705601"/>
<dbReference type="AlphaFoldDB" id="A0A9P7F5P6"/>
<dbReference type="InterPro" id="IPR041078">
    <property type="entry name" value="Plavaka"/>
</dbReference>
<evidence type="ECO:0000256" key="1">
    <source>
        <dbReference type="SAM" id="MobiDB-lite"/>
    </source>
</evidence>
<evidence type="ECO:0000313" key="3">
    <source>
        <dbReference type="Proteomes" id="UP000823399"/>
    </source>
</evidence>
<feature type="region of interest" description="Disordered" evidence="1">
    <location>
        <begin position="1"/>
        <end position="54"/>
    </location>
</feature>
<accession>A0A9P7F5P6</accession>